<protein>
    <submittedName>
        <fullName evidence="2">Uncharacterized protein</fullName>
    </submittedName>
</protein>
<feature type="region of interest" description="Disordered" evidence="1">
    <location>
        <begin position="1"/>
        <end position="74"/>
    </location>
</feature>
<evidence type="ECO:0000256" key="1">
    <source>
        <dbReference type="SAM" id="MobiDB-lite"/>
    </source>
</evidence>
<accession>A0A5D2AB20</accession>
<proteinExistence type="predicted"/>
<keyword evidence="3" id="KW-1185">Reference proteome</keyword>
<dbReference type="AlphaFoldDB" id="A0A5D2AB20"/>
<dbReference type="PANTHER" id="PTHR34660">
    <property type="entry name" value="MYB-LIKE PROTEIN X"/>
    <property type="match status" value="1"/>
</dbReference>
<evidence type="ECO:0000313" key="2">
    <source>
        <dbReference type="EMBL" id="TYG42071.1"/>
    </source>
</evidence>
<gene>
    <name evidence="2" type="ORF">ES288_D12G227400v1</name>
</gene>
<reference evidence="2 3" key="1">
    <citation type="submission" date="2019-06" db="EMBL/GenBank/DDBJ databases">
        <title>WGS assembly of Gossypium darwinii.</title>
        <authorList>
            <person name="Chen Z.J."/>
            <person name="Sreedasyam A."/>
            <person name="Ando A."/>
            <person name="Song Q."/>
            <person name="De L."/>
            <person name="Hulse-Kemp A."/>
            <person name="Ding M."/>
            <person name="Ye W."/>
            <person name="Kirkbride R."/>
            <person name="Jenkins J."/>
            <person name="Plott C."/>
            <person name="Lovell J."/>
            <person name="Lin Y.-M."/>
            <person name="Vaughn R."/>
            <person name="Liu B."/>
            <person name="Li W."/>
            <person name="Simpson S."/>
            <person name="Scheffler B."/>
            <person name="Saski C."/>
            <person name="Grover C."/>
            <person name="Hu G."/>
            <person name="Conover J."/>
            <person name="Carlson J."/>
            <person name="Shu S."/>
            <person name="Boston L."/>
            <person name="Williams M."/>
            <person name="Peterson D."/>
            <person name="Mcgee K."/>
            <person name="Jones D."/>
            <person name="Wendel J."/>
            <person name="Stelly D."/>
            <person name="Grimwood J."/>
            <person name="Schmutz J."/>
        </authorList>
    </citation>
    <scope>NUCLEOTIDE SEQUENCE [LARGE SCALE GENOMIC DNA]</scope>
    <source>
        <strain evidence="2">1808015.09</strain>
    </source>
</reference>
<dbReference type="EMBL" id="CM017712">
    <property type="protein sequence ID" value="TYG42071.1"/>
    <property type="molecule type" value="Genomic_DNA"/>
</dbReference>
<evidence type="ECO:0000313" key="3">
    <source>
        <dbReference type="Proteomes" id="UP000323506"/>
    </source>
</evidence>
<dbReference type="PANTHER" id="PTHR34660:SF9">
    <property type="entry name" value="DNA BINDING PROTEIN"/>
    <property type="match status" value="1"/>
</dbReference>
<feature type="compositionally biased region" description="Basic and acidic residues" evidence="1">
    <location>
        <begin position="30"/>
        <end position="39"/>
    </location>
</feature>
<sequence length="222" mass="24712">MSSSRPDPLCSALHQNSFPTLLTEPSTCKQGKEKDRNNGRETVVTQKQNKKEKYPEELPSKEQPCSTSGNTDEAFVQRVHEHAPRPGKEPEEQPCSTSDIKRPELTFKLGKEKACSSSNTSKTLAHNAKAPTSSNLCTTCPPKLALQLKNLVEDWVMPTLQSELTSSSDDDWLFQKKQNLNTEVKTHKDGNLNSNQMSSATWPRACFLPEAGIYALAFTVQF</sequence>
<feature type="compositionally biased region" description="Polar residues" evidence="1">
    <location>
        <begin position="13"/>
        <end position="29"/>
    </location>
</feature>
<dbReference type="Proteomes" id="UP000323506">
    <property type="component" value="Chromosome D12"/>
</dbReference>
<feature type="compositionally biased region" description="Basic and acidic residues" evidence="1">
    <location>
        <begin position="49"/>
        <end position="60"/>
    </location>
</feature>
<name>A0A5D2AB20_GOSDA</name>
<organism evidence="2 3">
    <name type="scientific">Gossypium darwinii</name>
    <name type="common">Darwin's cotton</name>
    <name type="synonym">Gossypium barbadense var. darwinii</name>
    <dbReference type="NCBI Taxonomy" id="34276"/>
    <lineage>
        <taxon>Eukaryota</taxon>
        <taxon>Viridiplantae</taxon>
        <taxon>Streptophyta</taxon>
        <taxon>Embryophyta</taxon>
        <taxon>Tracheophyta</taxon>
        <taxon>Spermatophyta</taxon>
        <taxon>Magnoliopsida</taxon>
        <taxon>eudicotyledons</taxon>
        <taxon>Gunneridae</taxon>
        <taxon>Pentapetalae</taxon>
        <taxon>rosids</taxon>
        <taxon>malvids</taxon>
        <taxon>Malvales</taxon>
        <taxon>Malvaceae</taxon>
        <taxon>Malvoideae</taxon>
        <taxon>Gossypium</taxon>
    </lineage>
</organism>